<feature type="compositionally biased region" description="Polar residues" evidence="1">
    <location>
        <begin position="30"/>
        <end position="43"/>
    </location>
</feature>
<sequence>MYTNPLYSTSNMSALPGSEVSTPADYITREPNTPKTCEPTTSKPPEDGVGLGQGRTVGAEQLQTSPAQWLWLLLNGMALLCLYAYVLLPYRLAYFLSPSFFRPSLKSASVQTWEGVALPLTTAMQQASFWVLSQLDAQVDDVWRRTSNTHKANMNHFRVAFEGYLRLIERKAAIVEQHGLAGIPKALFER</sequence>
<feature type="region of interest" description="Disordered" evidence="1">
    <location>
        <begin position="30"/>
        <end position="49"/>
    </location>
</feature>
<evidence type="ECO:0000256" key="1">
    <source>
        <dbReference type="SAM" id="MobiDB-lite"/>
    </source>
</evidence>
<organism evidence="3 4">
    <name type="scientific">Dunaliella salina</name>
    <name type="common">Green alga</name>
    <name type="synonym">Protococcus salinus</name>
    <dbReference type="NCBI Taxonomy" id="3046"/>
    <lineage>
        <taxon>Eukaryota</taxon>
        <taxon>Viridiplantae</taxon>
        <taxon>Chlorophyta</taxon>
        <taxon>core chlorophytes</taxon>
        <taxon>Chlorophyceae</taxon>
        <taxon>CS clade</taxon>
        <taxon>Chlamydomonadales</taxon>
        <taxon>Dunaliellaceae</taxon>
        <taxon>Dunaliella</taxon>
    </lineage>
</organism>
<dbReference type="EMBL" id="MU070108">
    <property type="protein sequence ID" value="KAF5829841.1"/>
    <property type="molecule type" value="Genomic_DNA"/>
</dbReference>
<accession>A0ABQ7G5K6</accession>
<proteinExistence type="predicted"/>
<name>A0ABQ7G5K6_DUNSA</name>
<keyword evidence="4" id="KW-1185">Reference proteome</keyword>
<evidence type="ECO:0000313" key="4">
    <source>
        <dbReference type="Proteomes" id="UP000815325"/>
    </source>
</evidence>
<keyword evidence="2" id="KW-0812">Transmembrane</keyword>
<comment type="caution">
    <text evidence="3">The sequence shown here is derived from an EMBL/GenBank/DDBJ whole genome shotgun (WGS) entry which is preliminary data.</text>
</comment>
<protein>
    <submittedName>
        <fullName evidence="3">Uncharacterized protein</fullName>
    </submittedName>
</protein>
<gene>
    <name evidence="3" type="ORF">DUNSADRAFT_15426</name>
</gene>
<evidence type="ECO:0000313" key="3">
    <source>
        <dbReference type="EMBL" id="KAF5829841.1"/>
    </source>
</evidence>
<keyword evidence="2" id="KW-1133">Transmembrane helix</keyword>
<feature type="compositionally biased region" description="Polar residues" evidence="1">
    <location>
        <begin position="1"/>
        <end position="13"/>
    </location>
</feature>
<keyword evidence="2" id="KW-0472">Membrane</keyword>
<dbReference type="Proteomes" id="UP000815325">
    <property type="component" value="Unassembled WGS sequence"/>
</dbReference>
<feature type="region of interest" description="Disordered" evidence="1">
    <location>
        <begin position="1"/>
        <end position="24"/>
    </location>
</feature>
<evidence type="ECO:0000256" key="2">
    <source>
        <dbReference type="SAM" id="Phobius"/>
    </source>
</evidence>
<reference evidence="3" key="1">
    <citation type="submission" date="2017-08" db="EMBL/GenBank/DDBJ databases">
        <authorList>
            <person name="Polle J.E."/>
            <person name="Barry K."/>
            <person name="Cushman J."/>
            <person name="Schmutz J."/>
            <person name="Tran D."/>
            <person name="Hathwaick L.T."/>
            <person name="Yim W.C."/>
            <person name="Jenkins J."/>
            <person name="Mckie-Krisberg Z.M."/>
            <person name="Prochnik S."/>
            <person name="Lindquist E."/>
            <person name="Dockter R.B."/>
            <person name="Adam C."/>
            <person name="Molina H."/>
            <person name="Bunkerborg J."/>
            <person name="Jin E."/>
            <person name="Buchheim M."/>
            <person name="Magnuson J."/>
        </authorList>
    </citation>
    <scope>NUCLEOTIDE SEQUENCE</scope>
    <source>
        <strain evidence="3">CCAP 19/18</strain>
    </source>
</reference>
<feature type="transmembrane region" description="Helical" evidence="2">
    <location>
        <begin position="69"/>
        <end position="88"/>
    </location>
</feature>